<organism evidence="3 4">
    <name type="scientific">Blastochloris tepida</name>
    <dbReference type="NCBI Taxonomy" id="2233851"/>
    <lineage>
        <taxon>Bacteria</taxon>
        <taxon>Pseudomonadati</taxon>
        <taxon>Pseudomonadota</taxon>
        <taxon>Alphaproteobacteria</taxon>
        <taxon>Hyphomicrobiales</taxon>
        <taxon>Blastochloridaceae</taxon>
        <taxon>Blastochloris</taxon>
    </lineage>
</organism>
<dbReference type="EMBL" id="AP018907">
    <property type="protein sequence ID" value="BBF94694.1"/>
    <property type="molecule type" value="Genomic_DNA"/>
</dbReference>
<feature type="transmembrane region" description="Helical" evidence="1">
    <location>
        <begin position="37"/>
        <end position="56"/>
    </location>
</feature>
<accession>A0A348G561</accession>
<dbReference type="KEGG" id="blag:BLTE_33790"/>
<keyword evidence="1" id="KW-0472">Membrane</keyword>
<evidence type="ECO:0000313" key="4">
    <source>
        <dbReference type="Proteomes" id="UP000266934"/>
    </source>
</evidence>
<evidence type="ECO:0000256" key="1">
    <source>
        <dbReference type="SAM" id="Phobius"/>
    </source>
</evidence>
<protein>
    <submittedName>
        <fullName evidence="3">Uncharacterized protein</fullName>
    </submittedName>
</protein>
<name>A0A348G561_9HYPH</name>
<feature type="chain" id="PRO_5016732170" evidence="2">
    <location>
        <begin position="22"/>
        <end position="57"/>
    </location>
</feature>
<dbReference type="AlphaFoldDB" id="A0A348G561"/>
<keyword evidence="1" id="KW-0812">Transmembrane</keyword>
<sequence>MIKSAAIGAASLLLTSTLALAYVNPDGTITPSITDSYLWINFAILGLPAIWSAILYS</sequence>
<keyword evidence="4" id="KW-1185">Reference proteome</keyword>
<keyword evidence="1" id="KW-1133">Transmembrane helix</keyword>
<evidence type="ECO:0000313" key="3">
    <source>
        <dbReference type="EMBL" id="BBF94694.1"/>
    </source>
</evidence>
<dbReference type="RefSeq" id="WP_160140652.1">
    <property type="nucleotide sequence ID" value="NZ_AP018907.1"/>
</dbReference>
<evidence type="ECO:0000256" key="2">
    <source>
        <dbReference type="SAM" id="SignalP"/>
    </source>
</evidence>
<reference evidence="3 4" key="1">
    <citation type="submission" date="2018-08" db="EMBL/GenBank/DDBJ databases">
        <title>Complete genome sequencing of Blastochloris tepida GI.</title>
        <authorList>
            <person name="Tsukatani Y."/>
            <person name="Mori H."/>
        </authorList>
    </citation>
    <scope>NUCLEOTIDE SEQUENCE [LARGE SCALE GENOMIC DNA]</scope>
    <source>
        <strain evidence="3 4">GI</strain>
    </source>
</reference>
<gene>
    <name evidence="3" type="ORF">BLTE_33790</name>
</gene>
<keyword evidence="2" id="KW-0732">Signal</keyword>
<feature type="signal peptide" evidence="2">
    <location>
        <begin position="1"/>
        <end position="21"/>
    </location>
</feature>
<dbReference type="Proteomes" id="UP000266934">
    <property type="component" value="Chromosome"/>
</dbReference>
<proteinExistence type="predicted"/>